<proteinExistence type="predicted"/>
<dbReference type="SUPFAM" id="SSF52799">
    <property type="entry name" value="(Phosphotyrosine protein) phosphatases II"/>
    <property type="match status" value="1"/>
</dbReference>
<keyword evidence="1" id="KW-0732">Signal</keyword>
<dbReference type="InterPro" id="IPR026893">
    <property type="entry name" value="Tyr/Ser_Pase_IphP-type"/>
</dbReference>
<dbReference type="Pfam" id="PF13350">
    <property type="entry name" value="Y_phosphatase3"/>
    <property type="match status" value="1"/>
</dbReference>
<comment type="caution">
    <text evidence="2">The sequence shown here is derived from an EMBL/GenBank/DDBJ whole genome shotgun (WGS) entry which is preliminary data.</text>
</comment>
<evidence type="ECO:0000313" key="2">
    <source>
        <dbReference type="EMBL" id="MEU8134836.1"/>
    </source>
</evidence>
<sequence length="303" mass="31691">MRIRGSRTAIALGVGAALLGGGIAAGPAASAAQSAAAHAPPTAQRLVPVEGTANFRDLGGYRTYDGEKTRSGVLYRSEALNKVTPNGVAQMAALKLKGIVDFRTAAEIAANGPDKYPAGVPNTNLAVSDGGLMTTLYAVITSGDPVKQEQILGNGRAAQLMVDMYRTFVDDPAIRAQFAATAKGVANGTVSLYHCSAGKDRAGWMTAILLTAVGVPTGTVNQDYLLSNQYLKPGNDALKQQLLASGRMQNPSLLDPLLGVDQRYLDAARAAIDARYGSFGKYLTDGLGLDILTLVKLRQRLVT</sequence>
<name>A0ABV3DGF0_9ACTN</name>
<gene>
    <name evidence="2" type="ORF">AB0C36_15125</name>
</gene>
<dbReference type="Proteomes" id="UP001551482">
    <property type="component" value="Unassembled WGS sequence"/>
</dbReference>
<dbReference type="InterPro" id="IPR029021">
    <property type="entry name" value="Prot-tyrosine_phosphatase-like"/>
</dbReference>
<keyword evidence="2" id="KW-0378">Hydrolase</keyword>
<dbReference type="GO" id="GO:0004725">
    <property type="term" value="F:protein tyrosine phosphatase activity"/>
    <property type="evidence" value="ECO:0007669"/>
    <property type="project" value="UniProtKB-EC"/>
</dbReference>
<feature type="signal peptide" evidence="1">
    <location>
        <begin position="1"/>
        <end position="31"/>
    </location>
</feature>
<keyword evidence="3" id="KW-1185">Reference proteome</keyword>
<dbReference type="RefSeq" id="WP_358353823.1">
    <property type="nucleotide sequence ID" value="NZ_JBEZFP010000032.1"/>
</dbReference>
<feature type="chain" id="PRO_5047537195" evidence="1">
    <location>
        <begin position="32"/>
        <end position="303"/>
    </location>
</feature>
<accession>A0ABV3DGF0</accession>
<dbReference type="EMBL" id="JBEZFP010000032">
    <property type="protein sequence ID" value="MEU8134836.1"/>
    <property type="molecule type" value="Genomic_DNA"/>
</dbReference>
<protein>
    <submittedName>
        <fullName evidence="2">Tyrosine-protein phosphatase</fullName>
        <ecNumber evidence="2">3.1.3.48</ecNumber>
    </submittedName>
</protein>
<dbReference type="EC" id="3.1.3.48" evidence="2"/>
<evidence type="ECO:0000256" key="1">
    <source>
        <dbReference type="SAM" id="SignalP"/>
    </source>
</evidence>
<dbReference type="Gene3D" id="3.90.190.10">
    <property type="entry name" value="Protein tyrosine phosphatase superfamily"/>
    <property type="match status" value="1"/>
</dbReference>
<reference evidence="2 3" key="1">
    <citation type="submission" date="2024-06" db="EMBL/GenBank/DDBJ databases">
        <title>The Natural Products Discovery Center: Release of the First 8490 Sequenced Strains for Exploring Actinobacteria Biosynthetic Diversity.</title>
        <authorList>
            <person name="Kalkreuter E."/>
            <person name="Kautsar S.A."/>
            <person name="Yang D."/>
            <person name="Bader C.D."/>
            <person name="Teijaro C.N."/>
            <person name="Fluegel L."/>
            <person name="Davis C.M."/>
            <person name="Simpson J.R."/>
            <person name="Lauterbach L."/>
            <person name="Steele A.D."/>
            <person name="Gui C."/>
            <person name="Meng S."/>
            <person name="Li G."/>
            <person name="Viehrig K."/>
            <person name="Ye F."/>
            <person name="Su P."/>
            <person name="Kiefer A.F."/>
            <person name="Nichols A."/>
            <person name="Cepeda A.J."/>
            <person name="Yan W."/>
            <person name="Fan B."/>
            <person name="Jiang Y."/>
            <person name="Adhikari A."/>
            <person name="Zheng C.-J."/>
            <person name="Schuster L."/>
            <person name="Cowan T.M."/>
            <person name="Smanski M.J."/>
            <person name="Chevrette M.G."/>
            <person name="De Carvalho L.P.S."/>
            <person name="Shen B."/>
        </authorList>
    </citation>
    <scope>NUCLEOTIDE SEQUENCE [LARGE SCALE GENOMIC DNA]</scope>
    <source>
        <strain evidence="2 3">NPDC048946</strain>
    </source>
</reference>
<organism evidence="2 3">
    <name type="scientific">Streptodolium elevatio</name>
    <dbReference type="NCBI Taxonomy" id="3157996"/>
    <lineage>
        <taxon>Bacteria</taxon>
        <taxon>Bacillati</taxon>
        <taxon>Actinomycetota</taxon>
        <taxon>Actinomycetes</taxon>
        <taxon>Kitasatosporales</taxon>
        <taxon>Streptomycetaceae</taxon>
        <taxon>Streptodolium</taxon>
    </lineage>
</organism>
<evidence type="ECO:0000313" key="3">
    <source>
        <dbReference type="Proteomes" id="UP001551482"/>
    </source>
</evidence>